<reference evidence="2" key="1">
    <citation type="submission" date="2023-01" db="EMBL/GenBank/DDBJ databases">
        <title>Genome assembly of the deep-sea coral Lophelia pertusa.</title>
        <authorList>
            <person name="Herrera S."/>
            <person name="Cordes E."/>
        </authorList>
    </citation>
    <scope>NUCLEOTIDE SEQUENCE</scope>
    <source>
        <strain evidence="2">USNM1676648</strain>
        <tissue evidence="2">Polyp</tissue>
    </source>
</reference>
<evidence type="ECO:0000313" key="3">
    <source>
        <dbReference type="Proteomes" id="UP001163046"/>
    </source>
</evidence>
<feature type="region of interest" description="Disordered" evidence="1">
    <location>
        <begin position="44"/>
        <end position="83"/>
    </location>
</feature>
<keyword evidence="3" id="KW-1185">Reference proteome</keyword>
<name>A0A9X0CPY9_9CNID</name>
<dbReference type="AlphaFoldDB" id="A0A9X0CPY9"/>
<organism evidence="2 3">
    <name type="scientific">Desmophyllum pertusum</name>
    <dbReference type="NCBI Taxonomy" id="174260"/>
    <lineage>
        <taxon>Eukaryota</taxon>
        <taxon>Metazoa</taxon>
        <taxon>Cnidaria</taxon>
        <taxon>Anthozoa</taxon>
        <taxon>Hexacorallia</taxon>
        <taxon>Scleractinia</taxon>
        <taxon>Caryophylliina</taxon>
        <taxon>Caryophylliidae</taxon>
        <taxon>Desmophyllum</taxon>
    </lineage>
</organism>
<dbReference type="Proteomes" id="UP001163046">
    <property type="component" value="Unassembled WGS sequence"/>
</dbReference>
<evidence type="ECO:0000313" key="2">
    <source>
        <dbReference type="EMBL" id="KAJ7371141.1"/>
    </source>
</evidence>
<dbReference type="EMBL" id="MU826851">
    <property type="protein sequence ID" value="KAJ7371141.1"/>
    <property type="molecule type" value="Genomic_DNA"/>
</dbReference>
<comment type="caution">
    <text evidence="2">The sequence shown here is derived from an EMBL/GenBank/DDBJ whole genome shotgun (WGS) entry which is preliminary data.</text>
</comment>
<proteinExistence type="predicted"/>
<sequence>MLDVMSAPRQRPNLHQVPTTGLGGCRSFHTNLCSAHAMNSQVKEDTGTGRSTSHSCTSLPQINKHNTANKWSSRENVLTESCV</sequence>
<evidence type="ECO:0000256" key="1">
    <source>
        <dbReference type="SAM" id="MobiDB-lite"/>
    </source>
</evidence>
<feature type="region of interest" description="Disordered" evidence="1">
    <location>
        <begin position="1"/>
        <end position="21"/>
    </location>
</feature>
<accession>A0A9X0CPY9</accession>
<gene>
    <name evidence="2" type="ORF">OS493_027830</name>
</gene>
<feature type="compositionally biased region" description="Polar residues" evidence="1">
    <location>
        <begin position="48"/>
        <end position="83"/>
    </location>
</feature>
<protein>
    <submittedName>
        <fullName evidence="2">Uncharacterized protein</fullName>
    </submittedName>
</protein>